<feature type="coiled-coil region" evidence="1">
    <location>
        <begin position="30"/>
        <end position="124"/>
    </location>
</feature>
<dbReference type="InterPro" id="IPR005162">
    <property type="entry name" value="Retrotrans_gag_dom"/>
</dbReference>
<evidence type="ECO:0000313" key="5">
    <source>
        <dbReference type="Proteomes" id="UP001165190"/>
    </source>
</evidence>
<dbReference type="Pfam" id="PF03732">
    <property type="entry name" value="Retrotrans_gag"/>
    <property type="match status" value="1"/>
</dbReference>
<evidence type="ECO:0000256" key="1">
    <source>
        <dbReference type="SAM" id="Coils"/>
    </source>
</evidence>
<sequence length="425" mass="48212">MAKKGGNTAIPKGTETQANDGKRDSPVNIVVTLEERVEKLEGSMKDAQDDFDIVKVRLEELESAGEELEGSVRELKSNVRDLDRCADSMDRRSDELEAELKALKAEMMEEMKQLRGELHIYKAAVNGVLTTATTGPKLDVPKPKEFNGNRSAQDVENFVWSMKQYFCAVGIKDDVDKVNIASVYLTDYAFLWWRRRCSEEKSKDCPIRTWGEFQAEFKEQFYPTNAQQEAREKLHELKHEGSITEYVRQFTELKLQIKDMTEAEALFVFKNGLKRWAKMELKRMGVEEFSKAMTEVESIAEFEIIETTKPRGKGYGGGVKNVEVLRCFTCGGNQMKSDCPTNDRLNAIQGNGIEESEEEVMRLGAIASVNKPRESRGTTTSGKVVEPRPRPGVIADDKAVKPRVEKTPIECHRFKGPHRVRECPR</sequence>
<keyword evidence="1" id="KW-0175">Coiled coil</keyword>
<feature type="region of interest" description="Disordered" evidence="2">
    <location>
        <begin position="371"/>
        <end position="395"/>
    </location>
</feature>
<dbReference type="OrthoDB" id="1434839at2759"/>
<dbReference type="PANTHER" id="PTHR33223:SF6">
    <property type="entry name" value="CCHC-TYPE DOMAIN-CONTAINING PROTEIN"/>
    <property type="match status" value="1"/>
</dbReference>
<feature type="region of interest" description="Disordered" evidence="2">
    <location>
        <begin position="1"/>
        <end position="27"/>
    </location>
</feature>
<proteinExistence type="predicted"/>
<keyword evidence="5" id="KW-1185">Reference proteome</keyword>
<dbReference type="Proteomes" id="UP001165190">
    <property type="component" value="Unassembled WGS sequence"/>
</dbReference>
<evidence type="ECO:0000313" key="4">
    <source>
        <dbReference type="EMBL" id="GMI94304.1"/>
    </source>
</evidence>
<dbReference type="PANTHER" id="PTHR33223">
    <property type="entry name" value="CCHC-TYPE DOMAIN-CONTAINING PROTEIN"/>
    <property type="match status" value="1"/>
</dbReference>
<feature type="domain" description="Retrotransposon gag" evidence="3">
    <location>
        <begin position="180"/>
        <end position="274"/>
    </location>
</feature>
<protein>
    <recommendedName>
        <fullName evidence="3">Retrotransposon gag domain-containing protein</fullName>
    </recommendedName>
</protein>
<comment type="caution">
    <text evidence="4">The sequence shown here is derived from an EMBL/GenBank/DDBJ whole genome shotgun (WGS) entry which is preliminary data.</text>
</comment>
<name>A0A9W7ICA4_HIBTR</name>
<feature type="compositionally biased region" description="Basic and acidic residues" evidence="2">
    <location>
        <begin position="385"/>
        <end position="395"/>
    </location>
</feature>
<reference evidence="4" key="1">
    <citation type="submission" date="2023-05" db="EMBL/GenBank/DDBJ databases">
        <title>Genome and transcriptome analyses reveal genes involved in the formation of fine ridges on petal epidermal cells in Hibiscus trionum.</title>
        <authorList>
            <person name="Koshimizu S."/>
            <person name="Masuda S."/>
            <person name="Ishii T."/>
            <person name="Shirasu K."/>
            <person name="Hoshino A."/>
            <person name="Arita M."/>
        </authorList>
    </citation>
    <scope>NUCLEOTIDE SEQUENCE</scope>
    <source>
        <strain evidence="4">Hamamatsu line</strain>
    </source>
</reference>
<organism evidence="4 5">
    <name type="scientific">Hibiscus trionum</name>
    <name type="common">Flower of an hour</name>
    <dbReference type="NCBI Taxonomy" id="183268"/>
    <lineage>
        <taxon>Eukaryota</taxon>
        <taxon>Viridiplantae</taxon>
        <taxon>Streptophyta</taxon>
        <taxon>Embryophyta</taxon>
        <taxon>Tracheophyta</taxon>
        <taxon>Spermatophyta</taxon>
        <taxon>Magnoliopsida</taxon>
        <taxon>eudicotyledons</taxon>
        <taxon>Gunneridae</taxon>
        <taxon>Pentapetalae</taxon>
        <taxon>rosids</taxon>
        <taxon>malvids</taxon>
        <taxon>Malvales</taxon>
        <taxon>Malvaceae</taxon>
        <taxon>Malvoideae</taxon>
        <taxon>Hibiscus</taxon>
    </lineage>
</organism>
<dbReference type="EMBL" id="BSYR01000026">
    <property type="protein sequence ID" value="GMI94304.1"/>
    <property type="molecule type" value="Genomic_DNA"/>
</dbReference>
<accession>A0A9W7ICA4</accession>
<dbReference type="AlphaFoldDB" id="A0A9W7ICA4"/>
<dbReference type="Gene3D" id="6.10.250.370">
    <property type="match status" value="1"/>
</dbReference>
<evidence type="ECO:0000256" key="2">
    <source>
        <dbReference type="SAM" id="MobiDB-lite"/>
    </source>
</evidence>
<dbReference type="SUPFAM" id="SSF58100">
    <property type="entry name" value="Bacterial hemolysins"/>
    <property type="match status" value="1"/>
</dbReference>
<evidence type="ECO:0000259" key="3">
    <source>
        <dbReference type="Pfam" id="PF03732"/>
    </source>
</evidence>
<gene>
    <name evidence="4" type="ORF">HRI_003099700</name>
</gene>